<gene>
    <name evidence="2" type="ORF">PMEA_00001209</name>
</gene>
<dbReference type="PROSITE" id="PS50330">
    <property type="entry name" value="UIM"/>
    <property type="match status" value="1"/>
</dbReference>
<protein>
    <recommendedName>
        <fullName evidence="4">Prolactin receptor</fullName>
    </recommendedName>
</protein>
<dbReference type="InterPro" id="IPR003903">
    <property type="entry name" value="UIM_dom"/>
</dbReference>
<organism evidence="2 3">
    <name type="scientific">Pocillopora meandrina</name>
    <dbReference type="NCBI Taxonomy" id="46732"/>
    <lineage>
        <taxon>Eukaryota</taxon>
        <taxon>Metazoa</taxon>
        <taxon>Cnidaria</taxon>
        <taxon>Anthozoa</taxon>
        <taxon>Hexacorallia</taxon>
        <taxon>Scleractinia</taxon>
        <taxon>Astrocoeniina</taxon>
        <taxon>Pocilloporidae</taxon>
        <taxon>Pocillopora</taxon>
    </lineage>
</organism>
<dbReference type="Proteomes" id="UP001159428">
    <property type="component" value="Unassembled WGS sequence"/>
</dbReference>
<keyword evidence="3" id="KW-1185">Reference proteome</keyword>
<proteinExistence type="predicted"/>
<dbReference type="AlphaFoldDB" id="A0AAU9VM16"/>
<comment type="caution">
    <text evidence="2">The sequence shown here is derived from an EMBL/GenBank/DDBJ whole genome shotgun (WGS) entry which is preliminary data.</text>
</comment>
<evidence type="ECO:0000256" key="1">
    <source>
        <dbReference type="SAM" id="MobiDB-lite"/>
    </source>
</evidence>
<name>A0AAU9VM16_9CNID</name>
<feature type="compositionally biased region" description="Low complexity" evidence="1">
    <location>
        <begin position="52"/>
        <end position="64"/>
    </location>
</feature>
<feature type="region of interest" description="Disordered" evidence="1">
    <location>
        <begin position="21"/>
        <end position="79"/>
    </location>
</feature>
<accession>A0AAU9VM16</accession>
<feature type="compositionally biased region" description="Basic and acidic residues" evidence="1">
    <location>
        <begin position="26"/>
        <end position="51"/>
    </location>
</feature>
<reference evidence="2 3" key="1">
    <citation type="submission" date="2022-05" db="EMBL/GenBank/DDBJ databases">
        <authorList>
            <consortium name="Genoscope - CEA"/>
            <person name="William W."/>
        </authorList>
    </citation>
    <scope>NUCLEOTIDE SEQUENCE [LARGE SCALE GENOMIC DNA]</scope>
</reference>
<dbReference type="EMBL" id="CALNXJ010000001">
    <property type="protein sequence ID" value="CAH3030950.1"/>
    <property type="molecule type" value="Genomic_DNA"/>
</dbReference>
<evidence type="ECO:0000313" key="2">
    <source>
        <dbReference type="EMBL" id="CAH3030950.1"/>
    </source>
</evidence>
<sequence length="143" mass="16165">LQSWSAYQTESEEEALAKAMQLSLMEDEKSSRKAEFPIHIGEETPDSRLSSREAPSSSSSSHQRQPQREEARLLKSAHGVGHSAGALPLCLPNNYQWNSKTRQCVKTEEKRSSLNFVEDSLRELRKIKSTGLFSISDKKYPKI</sequence>
<feature type="non-terminal residue" evidence="2">
    <location>
        <position position="1"/>
    </location>
</feature>
<evidence type="ECO:0000313" key="3">
    <source>
        <dbReference type="Proteomes" id="UP001159428"/>
    </source>
</evidence>
<evidence type="ECO:0008006" key="4">
    <source>
        <dbReference type="Google" id="ProtNLM"/>
    </source>
</evidence>